<accession>Q49675</accession>
<evidence type="ECO:0000256" key="1">
    <source>
        <dbReference type="SAM" id="MobiDB-lite"/>
    </source>
</evidence>
<feature type="compositionally biased region" description="Low complexity" evidence="1">
    <location>
        <begin position="241"/>
        <end position="262"/>
    </location>
</feature>
<sequence>MCDDPFAYVVGCCAAGLLVAAAVRTQQVVHPVSEPAVKVTTATATSKVTLSKTGSTLINPLFNLWGSYLLRSKYPNVTITTQGTGIAQAAAGTVDIGVSDAYPTVGRHSNAHKIDEHRVSHLRSANQLQSVRHQRAPQTEWQGAGAAATQGTIKTWNDPQITALNPGVNLPGTTVVPLHLSDGSDNTLLVHLFTHYLAKQDPDGWGISRLASARPPTSPSFRAHWAKQQRWHSYQLRRLQAASTSSTTPTRRGGARANRAMSPVTNCCSTPKVFRLPQPASPRTPRRSKVIHLIDGPTATPGTCSSTTSTPASTADKKYRHSTDVVGIPALDGDQQ</sequence>
<dbReference type="PANTHER" id="PTHR42996">
    <property type="entry name" value="PHOSPHATE-BINDING PROTEIN PSTS"/>
    <property type="match status" value="1"/>
</dbReference>
<name>Q49675_MYCLR</name>
<protein>
    <submittedName>
        <fullName evidence="2">PabB</fullName>
    </submittedName>
</protein>
<dbReference type="EMBL" id="U00012">
    <property type="protein sequence ID" value="AAA85925.1"/>
    <property type="molecule type" value="Genomic_DNA"/>
</dbReference>
<reference evidence="2" key="1">
    <citation type="submission" date="1994-03" db="EMBL/GenBank/DDBJ databases">
        <authorList>
            <person name="Robison K."/>
        </authorList>
    </citation>
    <scope>NUCLEOTIDE SEQUENCE</scope>
</reference>
<dbReference type="Gene3D" id="3.40.190.10">
    <property type="entry name" value="Periplasmic binding protein-like II"/>
    <property type="match status" value="2"/>
</dbReference>
<feature type="region of interest" description="Disordered" evidence="1">
    <location>
        <begin position="294"/>
        <end position="320"/>
    </location>
</feature>
<proteinExistence type="predicted"/>
<feature type="compositionally biased region" description="Low complexity" evidence="1">
    <location>
        <begin position="296"/>
        <end position="314"/>
    </location>
</feature>
<dbReference type="PANTHER" id="PTHR42996:SF1">
    <property type="entry name" value="PHOSPHATE-BINDING PROTEIN PSTS"/>
    <property type="match status" value="1"/>
</dbReference>
<dbReference type="InterPro" id="IPR050962">
    <property type="entry name" value="Phosphate-bind_PstS"/>
</dbReference>
<reference evidence="2" key="2">
    <citation type="journal article" date="1995" name="Gene">
        <title>Genomic organization of the mycobacterial sigma gene cluster.</title>
        <authorList>
            <person name="Doukhan L."/>
            <person name="Predich M."/>
            <person name="Nair G."/>
            <person name="Dussurget O."/>
            <person name="Mandic-Mulec I."/>
            <person name="Cole S.T."/>
            <person name="Smith D.R."/>
            <person name="Smith I."/>
        </authorList>
    </citation>
    <scope>NUCLEOTIDE SEQUENCE</scope>
</reference>
<feature type="region of interest" description="Disordered" evidence="1">
    <location>
        <begin position="238"/>
        <end position="269"/>
    </location>
</feature>
<organism evidence="2">
    <name type="scientific">Mycobacterium leprae</name>
    <dbReference type="NCBI Taxonomy" id="1769"/>
    <lineage>
        <taxon>Bacteria</taxon>
        <taxon>Bacillati</taxon>
        <taxon>Actinomycetota</taxon>
        <taxon>Actinomycetes</taxon>
        <taxon>Mycobacteriales</taxon>
        <taxon>Mycobacteriaceae</taxon>
        <taxon>Mycobacterium</taxon>
    </lineage>
</organism>
<dbReference type="AlphaFoldDB" id="Q49675"/>
<dbReference type="SUPFAM" id="SSF53850">
    <property type="entry name" value="Periplasmic binding protein-like II"/>
    <property type="match status" value="1"/>
</dbReference>
<evidence type="ECO:0000313" key="2">
    <source>
        <dbReference type="EMBL" id="AAA85925.1"/>
    </source>
</evidence>